<dbReference type="OrthoDB" id="65569at2759"/>
<dbReference type="Gene3D" id="3.20.20.80">
    <property type="entry name" value="Glycosidases"/>
    <property type="match status" value="1"/>
</dbReference>
<dbReference type="Proteomes" id="UP000822688">
    <property type="component" value="Chromosome 8"/>
</dbReference>
<evidence type="ECO:0000256" key="3">
    <source>
        <dbReference type="RuleBase" id="RU003690"/>
    </source>
</evidence>
<dbReference type="PRINTS" id="PR00131">
    <property type="entry name" value="GLHYDRLASE1"/>
</dbReference>
<dbReference type="GO" id="GO:0005975">
    <property type="term" value="P:carbohydrate metabolic process"/>
    <property type="evidence" value="ECO:0007669"/>
    <property type="project" value="InterPro"/>
</dbReference>
<accession>A0A8T0H084</accession>
<keyword evidence="4" id="KW-0472">Membrane</keyword>
<dbReference type="AlphaFoldDB" id="A0A8T0H084"/>
<dbReference type="InterPro" id="IPR017853">
    <property type="entry name" value="GH"/>
</dbReference>
<evidence type="ECO:0000313" key="5">
    <source>
        <dbReference type="EMBL" id="KAG0564533.1"/>
    </source>
</evidence>
<dbReference type="FunFam" id="3.20.20.80:FF:000020">
    <property type="entry name" value="Beta-glucosidase 12"/>
    <property type="match status" value="1"/>
</dbReference>
<dbReference type="GO" id="GO:0008422">
    <property type="term" value="F:beta-glucosidase activity"/>
    <property type="evidence" value="ECO:0007669"/>
    <property type="project" value="TreeGrafter"/>
</dbReference>
<comment type="similarity">
    <text evidence="1 3">Belongs to the glycosyl hydrolase 1 family.</text>
</comment>
<evidence type="ECO:0000256" key="1">
    <source>
        <dbReference type="ARBA" id="ARBA00010838"/>
    </source>
</evidence>
<dbReference type="PROSITE" id="PS00653">
    <property type="entry name" value="GLYCOSYL_HYDROL_F1_2"/>
    <property type="match status" value="1"/>
</dbReference>
<dbReference type="Pfam" id="PF00232">
    <property type="entry name" value="Glyco_hydro_1"/>
    <property type="match status" value="1"/>
</dbReference>
<gene>
    <name evidence="5" type="ORF">KC19_8G118200</name>
</gene>
<dbReference type="SUPFAM" id="SSF51445">
    <property type="entry name" value="(Trans)glycosidases"/>
    <property type="match status" value="1"/>
</dbReference>
<dbReference type="InterPro" id="IPR001360">
    <property type="entry name" value="Glyco_hydro_1"/>
</dbReference>
<evidence type="ECO:0008006" key="7">
    <source>
        <dbReference type="Google" id="ProtNLM"/>
    </source>
</evidence>
<comment type="caution">
    <text evidence="5">The sequence shown here is derived from an EMBL/GenBank/DDBJ whole genome shotgun (WGS) entry which is preliminary data.</text>
</comment>
<dbReference type="InterPro" id="IPR033132">
    <property type="entry name" value="GH_1_N_CS"/>
</dbReference>
<keyword evidence="2" id="KW-0378">Hydrolase</keyword>
<dbReference type="EMBL" id="CM026429">
    <property type="protein sequence ID" value="KAG0564533.1"/>
    <property type="molecule type" value="Genomic_DNA"/>
</dbReference>
<keyword evidence="4" id="KW-1133">Transmembrane helix</keyword>
<keyword evidence="6" id="KW-1185">Reference proteome</keyword>
<sequence length="541" mass="61068">MRSVEPMARWHAFGYALPRGIFIMLIVPVLLLFFLQLPMATMPDQFVLPCKLHTNPNDTGCVPFHRSMFPANFAFGTATAAFQVEGAANEGGRETSIWDTFSKTPGKIADGKNGDVASDQYHKYVGDIDLMSQLNVDAYRFSIAWPRIMKLGGPTPVVNQEGLTYYNNLINGLLKKGIQPYVTLYHWDLPQSLYDSYGGWLDRKIVDAYTQYAEACFTAFGDRVKHWITFNEPQQFSVLGYGNGIHAPGRCSDRTKCPAGNTATEPYLAGHNVLLAHAAAVDLYKKKFKPKQGGLVGIAVDCEWGEPMTDSVADKEAAERHVLFQLGWFLDPIYRGDYPEAMRTHVGDRLPVFTQAELALLKGSVDFIGLNHYTSRFISSGTIPDNALTSDHWRDQAIQSSVTRNGTEIGVQAASEWLYIVPWGIGRTLVWLTQRYQKPPLYVTENGMDDLDSAERPVAEFLNDVNRVAFYQNYLSSVLEAIKNGADVRGYFAWSLMDNFEWAMGYTRRFGLVYVDYDNNQRRELKESAKWYSRFLMRGTL</sequence>
<reference evidence="5" key="1">
    <citation type="submission" date="2020-06" db="EMBL/GenBank/DDBJ databases">
        <title>WGS assembly of Ceratodon purpureus strain R40.</title>
        <authorList>
            <person name="Carey S.B."/>
            <person name="Jenkins J."/>
            <person name="Shu S."/>
            <person name="Lovell J.T."/>
            <person name="Sreedasyam A."/>
            <person name="Maumus F."/>
            <person name="Tiley G.P."/>
            <person name="Fernandez-Pozo N."/>
            <person name="Barry K."/>
            <person name="Chen C."/>
            <person name="Wang M."/>
            <person name="Lipzen A."/>
            <person name="Daum C."/>
            <person name="Saski C.A."/>
            <person name="Payton A.C."/>
            <person name="Mcbreen J.C."/>
            <person name="Conrad R.E."/>
            <person name="Kollar L.M."/>
            <person name="Olsson S."/>
            <person name="Huttunen S."/>
            <person name="Landis J.B."/>
            <person name="Wickett N.J."/>
            <person name="Johnson M.G."/>
            <person name="Rensing S.A."/>
            <person name="Grimwood J."/>
            <person name="Schmutz J."/>
            <person name="Mcdaniel S.F."/>
        </authorList>
    </citation>
    <scope>NUCLEOTIDE SEQUENCE</scope>
    <source>
        <strain evidence="5">R40</strain>
    </source>
</reference>
<dbReference type="PANTHER" id="PTHR10353">
    <property type="entry name" value="GLYCOSYL HYDROLASE"/>
    <property type="match status" value="1"/>
</dbReference>
<evidence type="ECO:0000256" key="2">
    <source>
        <dbReference type="ARBA" id="ARBA00022801"/>
    </source>
</evidence>
<keyword evidence="4" id="KW-0812">Transmembrane</keyword>
<proteinExistence type="inferred from homology"/>
<evidence type="ECO:0000313" key="6">
    <source>
        <dbReference type="Proteomes" id="UP000822688"/>
    </source>
</evidence>
<evidence type="ECO:0000256" key="4">
    <source>
        <dbReference type="SAM" id="Phobius"/>
    </source>
</evidence>
<organism evidence="5 6">
    <name type="scientific">Ceratodon purpureus</name>
    <name type="common">Fire moss</name>
    <name type="synonym">Dicranum purpureum</name>
    <dbReference type="NCBI Taxonomy" id="3225"/>
    <lineage>
        <taxon>Eukaryota</taxon>
        <taxon>Viridiplantae</taxon>
        <taxon>Streptophyta</taxon>
        <taxon>Embryophyta</taxon>
        <taxon>Bryophyta</taxon>
        <taxon>Bryophytina</taxon>
        <taxon>Bryopsida</taxon>
        <taxon>Dicranidae</taxon>
        <taxon>Pseudoditrichales</taxon>
        <taxon>Ditrichaceae</taxon>
        <taxon>Ceratodon</taxon>
    </lineage>
</organism>
<dbReference type="PANTHER" id="PTHR10353:SF310">
    <property type="entry name" value="BETA-GLUCOSIDASE 42"/>
    <property type="match status" value="1"/>
</dbReference>
<protein>
    <recommendedName>
        <fullName evidence="7">Beta-glucosidase</fullName>
    </recommendedName>
</protein>
<feature type="transmembrane region" description="Helical" evidence="4">
    <location>
        <begin position="12"/>
        <end position="35"/>
    </location>
</feature>
<name>A0A8T0H084_CERPU</name>